<feature type="binding site" description="covalent" evidence="9">
    <location>
        <position position="40"/>
    </location>
    <ligand>
        <name>heme c</name>
        <dbReference type="ChEBI" id="CHEBI:61717"/>
        <label>1</label>
    </ligand>
</feature>
<keyword evidence="6" id="KW-0677">Repeat</keyword>
<dbReference type="InterPro" id="IPR009056">
    <property type="entry name" value="Cyt_c-like_dom"/>
</dbReference>
<feature type="domain" description="Cytochrome c" evidence="12">
    <location>
        <begin position="173"/>
        <end position="286"/>
    </location>
</feature>
<feature type="domain" description="Cytochrome c" evidence="12">
    <location>
        <begin position="312"/>
        <end position="402"/>
    </location>
</feature>
<feature type="binding site" description="axial binding residue" evidence="10">
    <location>
        <position position="329"/>
    </location>
    <ligand>
        <name>heme c</name>
        <dbReference type="ChEBI" id="CHEBI:61717"/>
        <label>3</label>
    </ligand>
    <ligandPart>
        <name>Fe</name>
        <dbReference type="ChEBI" id="CHEBI:18248"/>
    </ligandPart>
</feature>
<evidence type="ECO:0000256" key="4">
    <source>
        <dbReference type="ARBA" id="ARBA00022723"/>
    </source>
</evidence>
<dbReference type="InterPro" id="IPR036909">
    <property type="entry name" value="Cyt_c-like_dom_sf"/>
</dbReference>
<proteinExistence type="predicted"/>
<dbReference type="AlphaFoldDB" id="A0A158F281"/>
<evidence type="ECO:0000256" key="9">
    <source>
        <dbReference type="PIRSR" id="PIRSR000018-50"/>
    </source>
</evidence>
<comment type="caution">
    <text evidence="13">The sequence shown here is derived from an EMBL/GenBank/DDBJ whole genome shotgun (WGS) entry which is preliminary data.</text>
</comment>
<evidence type="ECO:0000256" key="1">
    <source>
        <dbReference type="ARBA" id="ARBA00004236"/>
    </source>
</evidence>
<evidence type="ECO:0000256" key="8">
    <source>
        <dbReference type="ARBA" id="ARBA00023136"/>
    </source>
</evidence>
<evidence type="ECO:0000256" key="11">
    <source>
        <dbReference type="SAM" id="SignalP"/>
    </source>
</evidence>
<feature type="binding site" description="axial binding residue" evidence="10">
    <location>
        <position position="44"/>
    </location>
    <ligand>
        <name>heme c</name>
        <dbReference type="ChEBI" id="CHEBI:61717"/>
        <label>1</label>
    </ligand>
    <ligandPart>
        <name>Fe</name>
        <dbReference type="ChEBI" id="CHEBI:18248"/>
    </ligandPart>
</feature>
<reference evidence="13" key="1">
    <citation type="submission" date="2016-01" db="EMBL/GenBank/DDBJ databases">
        <authorList>
            <person name="Peeters Charlotte."/>
        </authorList>
    </citation>
    <scope>NUCLEOTIDE SEQUENCE</scope>
    <source>
        <strain evidence="13">LMG 22936</strain>
    </source>
</reference>
<name>A0A158F281_9BURK</name>
<dbReference type="GO" id="GO:0005506">
    <property type="term" value="F:iron ion binding"/>
    <property type="evidence" value="ECO:0007669"/>
    <property type="project" value="InterPro"/>
</dbReference>
<feature type="binding site" description="covalent" evidence="9">
    <location>
        <position position="188"/>
    </location>
    <ligand>
        <name>heme c</name>
        <dbReference type="ChEBI" id="CHEBI:61717"/>
        <label>2</label>
    </ligand>
</feature>
<keyword evidence="2" id="KW-1003">Cell membrane</keyword>
<dbReference type="Pfam" id="PF00034">
    <property type="entry name" value="Cytochrom_C"/>
    <property type="match status" value="2"/>
</dbReference>
<feature type="binding site" description="covalent" evidence="9">
    <location>
        <position position="43"/>
    </location>
    <ligand>
        <name>heme c</name>
        <dbReference type="ChEBI" id="CHEBI:61717"/>
        <label>1</label>
    </ligand>
</feature>
<dbReference type="PIRSF" id="PIRSF000018">
    <property type="entry name" value="Mb_ADH_cyt_c"/>
    <property type="match status" value="1"/>
</dbReference>
<gene>
    <name evidence="13" type="ORF">AWB66_00506</name>
</gene>
<evidence type="ECO:0000256" key="6">
    <source>
        <dbReference type="ARBA" id="ARBA00022737"/>
    </source>
</evidence>
<dbReference type="GO" id="GO:0020037">
    <property type="term" value="F:heme binding"/>
    <property type="evidence" value="ECO:0007669"/>
    <property type="project" value="InterPro"/>
</dbReference>
<keyword evidence="14" id="KW-1185">Reference proteome</keyword>
<keyword evidence="5 11" id="KW-0732">Signal</keyword>
<dbReference type="STRING" id="326475.AWB66_00506"/>
<dbReference type="RefSeq" id="WP_087628799.1">
    <property type="nucleotide sequence ID" value="NZ_FCNZ02000001.1"/>
</dbReference>
<evidence type="ECO:0000256" key="7">
    <source>
        <dbReference type="ARBA" id="ARBA00023004"/>
    </source>
</evidence>
<dbReference type="SUPFAM" id="SSF46626">
    <property type="entry name" value="Cytochrome c"/>
    <property type="match status" value="3"/>
</dbReference>
<sequence>MKRAVLYLLLAVTLLVPLVAGAEDAALVARGAYLAKAADCAGCHTAPKGGAPFAGGLGMGSPFGTIMTSNITPDPVAGIGKYRFEDFARALREGVAPDGKHLYPAMPYPSFSKIDDDDMRALYAYFMHGVAPVPVAAPPTRLPFPFDQRWALALWNLAFAPSGRYAPRTDRDAQWNRGAYLVQSLGHCGACHTPRGPAFEERGYTESSRRFLTGGTNDHWFAPNLTGDPGAGLGRLGAADIAAFLKSGHGGGQVAFGSMVQVVEDSTQYLNDDDLNAIAVYLKSLPARESAGAYAPRSLAAKVSAQALRTGEPARPGAGIYLAYCAKCHRADGGGEPRKYPRLAGNPAVLSAETTSLVRLLVEGGNSPETRGGPKREKMPSFAGQLTDLQIAQVITFARTSWGNDARPVTQRDVTTLRHALHK</sequence>
<comment type="subcellular location">
    <subcellularLocation>
        <location evidence="1">Cell membrane</location>
    </subcellularLocation>
</comment>
<dbReference type="InterPro" id="IPR051459">
    <property type="entry name" value="Cytochrome_c-type_DH"/>
</dbReference>
<dbReference type="GO" id="GO:0009055">
    <property type="term" value="F:electron transfer activity"/>
    <property type="evidence" value="ECO:0007669"/>
    <property type="project" value="InterPro"/>
</dbReference>
<evidence type="ECO:0000313" key="13">
    <source>
        <dbReference type="EMBL" id="SAL13902.1"/>
    </source>
</evidence>
<dbReference type="Proteomes" id="UP000054717">
    <property type="component" value="Unassembled WGS sequence"/>
</dbReference>
<accession>A0A158F281</accession>
<feature type="binding site" description="covalent" evidence="9">
    <location>
        <position position="191"/>
    </location>
    <ligand>
        <name>heme c</name>
        <dbReference type="ChEBI" id="CHEBI:61717"/>
        <label>2</label>
    </ligand>
</feature>
<feature type="signal peptide" evidence="11">
    <location>
        <begin position="1"/>
        <end position="22"/>
    </location>
</feature>
<feature type="domain" description="Cytochrome c" evidence="12">
    <location>
        <begin position="26"/>
        <end position="130"/>
    </location>
</feature>
<keyword evidence="3 9" id="KW-0349">Heme</keyword>
<feature type="binding site" description="axial binding residue" evidence="10">
    <location>
        <position position="192"/>
    </location>
    <ligand>
        <name>heme c</name>
        <dbReference type="ChEBI" id="CHEBI:61717"/>
        <label>2</label>
    </ligand>
    <ligandPart>
        <name>Fe</name>
        <dbReference type="ChEBI" id="CHEBI:18248"/>
    </ligandPart>
</feature>
<feature type="binding site" description="covalent" evidence="9">
    <location>
        <position position="328"/>
    </location>
    <ligand>
        <name>heme c</name>
        <dbReference type="ChEBI" id="CHEBI:61717"/>
        <label>3</label>
    </ligand>
</feature>
<evidence type="ECO:0000256" key="5">
    <source>
        <dbReference type="ARBA" id="ARBA00022729"/>
    </source>
</evidence>
<dbReference type="GO" id="GO:0016614">
    <property type="term" value="F:oxidoreductase activity, acting on CH-OH group of donors"/>
    <property type="evidence" value="ECO:0007669"/>
    <property type="project" value="InterPro"/>
</dbReference>
<protein>
    <submittedName>
        <fullName evidence="13">Alcohol dehydrogenase cytochrome c subunit</fullName>
    </submittedName>
</protein>
<evidence type="ECO:0000256" key="2">
    <source>
        <dbReference type="ARBA" id="ARBA00022475"/>
    </source>
</evidence>
<keyword evidence="8" id="KW-0472">Membrane</keyword>
<evidence type="ECO:0000313" key="14">
    <source>
        <dbReference type="Proteomes" id="UP000054717"/>
    </source>
</evidence>
<organism evidence="13 14">
    <name type="scientific">Caballeronia telluris</name>
    <dbReference type="NCBI Taxonomy" id="326475"/>
    <lineage>
        <taxon>Bacteria</taxon>
        <taxon>Pseudomonadati</taxon>
        <taxon>Pseudomonadota</taxon>
        <taxon>Betaproteobacteria</taxon>
        <taxon>Burkholderiales</taxon>
        <taxon>Burkholderiaceae</taxon>
        <taxon>Caballeronia</taxon>
    </lineage>
</organism>
<dbReference type="Gene3D" id="1.10.760.10">
    <property type="entry name" value="Cytochrome c-like domain"/>
    <property type="match status" value="3"/>
</dbReference>
<dbReference type="PROSITE" id="PS51007">
    <property type="entry name" value="CYTC"/>
    <property type="match status" value="3"/>
</dbReference>
<keyword evidence="4 10" id="KW-0479">Metal-binding</keyword>
<feature type="binding site" description="covalent" evidence="9">
    <location>
        <position position="325"/>
    </location>
    <ligand>
        <name>heme c</name>
        <dbReference type="ChEBI" id="CHEBI:61717"/>
        <label>3</label>
    </ligand>
</feature>
<evidence type="ECO:0000256" key="10">
    <source>
        <dbReference type="PIRSR" id="PIRSR000018-51"/>
    </source>
</evidence>
<evidence type="ECO:0000256" key="3">
    <source>
        <dbReference type="ARBA" id="ARBA00022617"/>
    </source>
</evidence>
<dbReference type="EMBL" id="FCNZ02000001">
    <property type="protein sequence ID" value="SAL13902.1"/>
    <property type="molecule type" value="Genomic_DNA"/>
</dbReference>
<keyword evidence="7 10" id="KW-0408">Iron</keyword>
<dbReference type="PANTHER" id="PTHR35008:SF8">
    <property type="entry name" value="ALCOHOL DEHYDROGENASE CYTOCHROME C SUBUNIT"/>
    <property type="match status" value="1"/>
</dbReference>
<feature type="chain" id="PRO_5011120546" evidence="11">
    <location>
        <begin position="23"/>
        <end position="423"/>
    </location>
</feature>
<dbReference type="InterPro" id="IPR014353">
    <property type="entry name" value="Membr-bd_ADH_cyt_c"/>
</dbReference>
<comment type="cofactor">
    <cofactor evidence="9">
        <name>heme c</name>
        <dbReference type="ChEBI" id="CHEBI:61717"/>
    </cofactor>
    <text evidence="9">Binds 3 heme c groups covalently per subunit.</text>
</comment>
<dbReference type="GO" id="GO:0005886">
    <property type="term" value="C:plasma membrane"/>
    <property type="evidence" value="ECO:0007669"/>
    <property type="project" value="UniProtKB-SubCell"/>
</dbReference>
<dbReference type="PANTHER" id="PTHR35008">
    <property type="entry name" value="BLL4482 PROTEIN-RELATED"/>
    <property type="match status" value="1"/>
</dbReference>
<evidence type="ECO:0000259" key="12">
    <source>
        <dbReference type="PROSITE" id="PS51007"/>
    </source>
</evidence>